<reference evidence="3 4" key="2">
    <citation type="submission" date="2016-08" db="EMBL/GenBank/DDBJ databases">
        <title>Pervasive Adenine N6-methylation of Active Genes in Fungi.</title>
        <authorList>
            <consortium name="DOE Joint Genome Institute"/>
            <person name="Mondo S.J."/>
            <person name="Dannebaum R.O."/>
            <person name="Kuo R.C."/>
            <person name="Labutti K."/>
            <person name="Haridas S."/>
            <person name="Kuo A."/>
            <person name="Salamov A."/>
            <person name="Ahrendt S.R."/>
            <person name="Lipzen A."/>
            <person name="Sullivan W."/>
            <person name="Andreopoulos W.B."/>
            <person name="Clum A."/>
            <person name="Lindquist E."/>
            <person name="Daum C."/>
            <person name="Ramamoorthy G.K."/>
            <person name="Gryganskyi A."/>
            <person name="Culley D."/>
            <person name="Magnuson J.K."/>
            <person name="James T.Y."/>
            <person name="O'Malley M.A."/>
            <person name="Stajich J.E."/>
            <person name="Spatafora J.W."/>
            <person name="Visel A."/>
            <person name="Grigoriev I.V."/>
        </authorList>
    </citation>
    <scope>NUCLEOTIDE SEQUENCE [LARGE SCALE GENOMIC DNA]</scope>
    <source>
        <strain evidence="4">finn</strain>
    </source>
</reference>
<feature type="transmembrane region" description="Helical" evidence="1">
    <location>
        <begin position="550"/>
        <end position="572"/>
    </location>
</feature>
<protein>
    <recommendedName>
        <fullName evidence="5">G-protein coupled receptors family 3 profile domain-containing protein</fullName>
    </recommendedName>
</protein>
<comment type="caution">
    <text evidence="3">The sequence shown here is derived from an EMBL/GenBank/DDBJ whole genome shotgun (WGS) entry which is preliminary data.</text>
</comment>
<evidence type="ECO:0000256" key="1">
    <source>
        <dbReference type="SAM" id="Phobius"/>
    </source>
</evidence>
<feature type="signal peptide" evidence="2">
    <location>
        <begin position="1"/>
        <end position="30"/>
    </location>
</feature>
<feature type="transmembrane region" description="Helical" evidence="1">
    <location>
        <begin position="700"/>
        <end position="724"/>
    </location>
</feature>
<dbReference type="EMBL" id="MCFH01000022">
    <property type="protein sequence ID" value="ORX50032.1"/>
    <property type="molecule type" value="Genomic_DNA"/>
</dbReference>
<dbReference type="STRING" id="1754191.A0A1Y1V9X4"/>
<feature type="transmembrane region" description="Helical" evidence="1">
    <location>
        <begin position="673"/>
        <end position="694"/>
    </location>
</feature>
<feature type="transmembrane region" description="Helical" evidence="1">
    <location>
        <begin position="593"/>
        <end position="619"/>
    </location>
</feature>
<feature type="transmembrane region" description="Helical" evidence="1">
    <location>
        <begin position="481"/>
        <end position="506"/>
    </location>
</feature>
<evidence type="ECO:0000313" key="4">
    <source>
        <dbReference type="Proteomes" id="UP000193719"/>
    </source>
</evidence>
<dbReference type="Gene3D" id="3.40.190.10">
    <property type="entry name" value="Periplasmic binding protein-like II"/>
    <property type="match status" value="1"/>
</dbReference>
<dbReference type="SUPFAM" id="SSF81665">
    <property type="entry name" value="Calcium ATPase, transmembrane domain M"/>
    <property type="match status" value="1"/>
</dbReference>
<feature type="transmembrane region" description="Helical" evidence="1">
    <location>
        <begin position="518"/>
        <end position="538"/>
    </location>
</feature>
<keyword evidence="2" id="KW-0732">Signal</keyword>
<keyword evidence="1" id="KW-1133">Transmembrane helix</keyword>
<evidence type="ECO:0000256" key="2">
    <source>
        <dbReference type="SAM" id="SignalP"/>
    </source>
</evidence>
<keyword evidence="1" id="KW-0472">Membrane</keyword>
<evidence type="ECO:0008006" key="5">
    <source>
        <dbReference type="Google" id="ProtNLM"/>
    </source>
</evidence>
<organism evidence="3 4">
    <name type="scientific">Piromyces finnis</name>
    <dbReference type="NCBI Taxonomy" id="1754191"/>
    <lineage>
        <taxon>Eukaryota</taxon>
        <taxon>Fungi</taxon>
        <taxon>Fungi incertae sedis</taxon>
        <taxon>Chytridiomycota</taxon>
        <taxon>Chytridiomycota incertae sedis</taxon>
        <taxon>Neocallimastigomycetes</taxon>
        <taxon>Neocallimastigales</taxon>
        <taxon>Neocallimastigaceae</taxon>
        <taxon>Piromyces</taxon>
    </lineage>
</organism>
<dbReference type="AlphaFoldDB" id="A0A1Y1V9X4"/>
<name>A0A1Y1V9X4_9FUNG</name>
<reference evidence="3 4" key="1">
    <citation type="submission" date="2016-08" db="EMBL/GenBank/DDBJ databases">
        <title>Genomes of anaerobic fungi encode conserved fungal cellulosomes for biomass hydrolysis.</title>
        <authorList>
            <consortium name="DOE Joint Genome Institute"/>
            <person name="Haitjema C.H."/>
            <person name="Gilmore S.P."/>
            <person name="Henske J.K."/>
            <person name="Solomon K.V."/>
            <person name="De Groot R."/>
            <person name="Kuo A."/>
            <person name="Mondo S.J."/>
            <person name="Salamov A.A."/>
            <person name="Labutti K."/>
            <person name="Zhao Z."/>
            <person name="Chiniquy J."/>
            <person name="Barry K."/>
            <person name="Brewer H.M."/>
            <person name="Purvine S.O."/>
            <person name="Wright A.T."/>
            <person name="Boxma B."/>
            <person name="Van Alen T."/>
            <person name="Hackstein J.H."/>
            <person name="Baker S.E."/>
            <person name="Grigoriev I.V."/>
            <person name="O'Malley M.A."/>
        </authorList>
    </citation>
    <scope>NUCLEOTIDE SEQUENCE [LARGE SCALE GENOMIC DNA]</scope>
    <source>
        <strain evidence="4">finn</strain>
    </source>
</reference>
<sequence length="797" mass="93683">MKVKDRMYFSYSYIIYIIFIILCLLSKTYGQEEDTTDIIEEEEEVYDPNVINILMKSPDMEDARNITEIEYEYENMINNYLIEKNKNNEMLKDIRVSITFFDYIGLTANGGTIYYRYFYEAIAGIEEQYYDMVVLDDKILFSELEFMETEYYYHLGYRYPSLELLLDLTDYVKMNSINFNDPSILEDAIYKDRLYGLPYELDFDVMYYDPNNEVTKRLSDEMDQISWDKLYSSISSTSNLSIGLGDDYDVLQFLMEYTGNKYELSKEYDPEFFEVFINDTARDVFTSFYNYIDTYTGGNIENSTRISLGTSYKAFLDGESAFFKGKASHNPLFRSNDNDKTIPMTLLPKNVSAVTEKFLCISQFSKKENQILLEIALQLTSKDIQLHRSEHFGSIPTFDLDQKESDPDIKLYCQKESLICKYIENMKRIKLKNVFKSKYSSPLFEIMVLLPKLFRTNLLNNNIDNIIYYFKNIKYLITNNMGIVGVFSYIIVIFFSIINILVIFLVHKYKNHPYIKVISPMFCNMILVGTLISMVKILKYLPPYSIFKSKLFYCLEALSINLIYIPMFAITYRIYKIFKSNIFITETLTNLRMFLFIITVILIIFLYRFILACSYEFYYFPYGSFRDTRFPEIEPTYSYVHNSIYDAILYAVFIGLLFMIITTGGKSKRFGDVCYTFVIFGLNISNFIVQRLLLTLSDEYFYSVFLLIISFNCLTHFFCIHFLVGSRILLILLNPPTKESDTSKANTTNLKEFVPLKNDSVCVKLFNKIKESNHSKLNNPSETSNCYVYKTNPVNKE</sequence>
<dbReference type="InterPro" id="IPR023298">
    <property type="entry name" value="ATPase_P-typ_TM_dom_sf"/>
</dbReference>
<proteinExistence type="predicted"/>
<feature type="transmembrane region" description="Helical" evidence="1">
    <location>
        <begin position="639"/>
        <end position="661"/>
    </location>
</feature>
<accession>A0A1Y1V9X4</accession>
<keyword evidence="1" id="KW-0812">Transmembrane</keyword>
<dbReference type="SUPFAM" id="SSF53850">
    <property type="entry name" value="Periplasmic binding protein-like II"/>
    <property type="match status" value="1"/>
</dbReference>
<gene>
    <name evidence="3" type="ORF">BCR36DRAFT_412524</name>
</gene>
<dbReference type="Proteomes" id="UP000193719">
    <property type="component" value="Unassembled WGS sequence"/>
</dbReference>
<feature type="chain" id="PRO_5012688694" description="G-protein coupled receptors family 3 profile domain-containing protein" evidence="2">
    <location>
        <begin position="31"/>
        <end position="797"/>
    </location>
</feature>
<evidence type="ECO:0000313" key="3">
    <source>
        <dbReference type="EMBL" id="ORX50032.1"/>
    </source>
</evidence>
<keyword evidence="4" id="KW-1185">Reference proteome</keyword>